<dbReference type="RefSeq" id="WP_343854385.1">
    <property type="nucleotide sequence ID" value="NZ_BAAAFI010000047.1"/>
</dbReference>
<dbReference type="SUPFAM" id="SSF47240">
    <property type="entry name" value="Ferritin-like"/>
    <property type="match status" value="1"/>
</dbReference>
<sequence>MSTKEKKTDSKFSQLFLDELKDIYWAEKHLVKALPAMAKGATSKKLVKAIENHLEETKEHVSRLEEVFSLLGKKPEAKKCDAMEGLIEEAKSILEDTDSDTMVRDAGIIIASQKVEHYEIASYGSLVALAQVMGQSEAEKILSQTLKEEKKADSDLTKLAESEINEEAAVE</sequence>
<evidence type="ECO:0000256" key="1">
    <source>
        <dbReference type="SAM" id="MobiDB-lite"/>
    </source>
</evidence>
<dbReference type="InterPro" id="IPR010287">
    <property type="entry name" value="DUF892_YciF-like"/>
</dbReference>
<evidence type="ECO:0000313" key="3">
    <source>
        <dbReference type="Proteomes" id="UP001500469"/>
    </source>
</evidence>
<dbReference type="InterPro" id="IPR012347">
    <property type="entry name" value="Ferritin-like"/>
</dbReference>
<reference evidence="3" key="1">
    <citation type="journal article" date="2019" name="Int. J. Syst. Evol. Microbiol.">
        <title>The Global Catalogue of Microorganisms (GCM) 10K type strain sequencing project: providing services to taxonomists for standard genome sequencing and annotation.</title>
        <authorList>
            <consortium name="The Broad Institute Genomics Platform"/>
            <consortium name="The Broad Institute Genome Sequencing Center for Infectious Disease"/>
            <person name="Wu L."/>
            <person name="Ma J."/>
        </authorList>
    </citation>
    <scope>NUCLEOTIDE SEQUENCE [LARGE SCALE GENOMIC DNA]</scope>
    <source>
        <strain evidence="3">JCM 16112</strain>
    </source>
</reference>
<organism evidence="2 3">
    <name type="scientific">Algoriphagus jejuensis</name>
    <dbReference type="NCBI Taxonomy" id="419934"/>
    <lineage>
        <taxon>Bacteria</taxon>
        <taxon>Pseudomonadati</taxon>
        <taxon>Bacteroidota</taxon>
        <taxon>Cytophagia</taxon>
        <taxon>Cytophagales</taxon>
        <taxon>Cyclobacteriaceae</taxon>
        <taxon>Algoriphagus</taxon>
    </lineage>
</organism>
<name>A0ABP3YH64_9BACT</name>
<comment type="caution">
    <text evidence="2">The sequence shown here is derived from an EMBL/GenBank/DDBJ whole genome shotgun (WGS) entry which is preliminary data.</text>
</comment>
<dbReference type="Proteomes" id="UP001500469">
    <property type="component" value="Unassembled WGS sequence"/>
</dbReference>
<dbReference type="InterPro" id="IPR009078">
    <property type="entry name" value="Ferritin-like_SF"/>
</dbReference>
<feature type="compositionally biased region" description="Basic and acidic residues" evidence="1">
    <location>
        <begin position="151"/>
        <end position="161"/>
    </location>
</feature>
<evidence type="ECO:0000313" key="2">
    <source>
        <dbReference type="EMBL" id="GAA0880826.1"/>
    </source>
</evidence>
<protein>
    <submittedName>
        <fullName evidence="2">Ferritin-like domain-containing protein</fullName>
    </submittedName>
</protein>
<accession>A0ABP3YH64</accession>
<feature type="region of interest" description="Disordered" evidence="1">
    <location>
        <begin position="151"/>
        <end position="171"/>
    </location>
</feature>
<dbReference type="Pfam" id="PF05974">
    <property type="entry name" value="DUF892"/>
    <property type="match status" value="1"/>
</dbReference>
<keyword evidence="3" id="KW-1185">Reference proteome</keyword>
<dbReference type="Gene3D" id="1.20.1260.10">
    <property type="match status" value="1"/>
</dbReference>
<dbReference type="EMBL" id="BAAAFI010000047">
    <property type="protein sequence ID" value="GAA0880826.1"/>
    <property type="molecule type" value="Genomic_DNA"/>
</dbReference>
<dbReference type="PANTHER" id="PTHR30565">
    <property type="entry name" value="PROTEIN YCIF"/>
    <property type="match status" value="1"/>
</dbReference>
<proteinExistence type="predicted"/>
<dbReference type="PANTHER" id="PTHR30565:SF9">
    <property type="entry name" value="PROTEIN YCIF"/>
    <property type="match status" value="1"/>
</dbReference>
<dbReference type="CDD" id="cd07909">
    <property type="entry name" value="YciF"/>
    <property type="match status" value="1"/>
</dbReference>
<gene>
    <name evidence="2" type="ORF">GCM10009119_37960</name>
</gene>
<dbReference type="InterPro" id="IPR047114">
    <property type="entry name" value="YciF"/>
</dbReference>